<dbReference type="SUPFAM" id="SSF47240">
    <property type="entry name" value="Ferritin-like"/>
    <property type="match status" value="1"/>
</dbReference>
<dbReference type="Pfam" id="PF01786">
    <property type="entry name" value="AOX"/>
    <property type="match status" value="1"/>
</dbReference>
<keyword evidence="5 12" id="KW-0812">Transmembrane</keyword>
<dbReference type="GO" id="GO:0010230">
    <property type="term" value="P:alternative respiration"/>
    <property type="evidence" value="ECO:0007669"/>
    <property type="project" value="TreeGrafter"/>
</dbReference>
<keyword evidence="7" id="KW-0249">Electron transport</keyword>
<accession>A0A0A1ZJB1</accession>
<proteinExistence type="predicted"/>
<keyword evidence="6" id="KW-0479">Metal-binding</keyword>
<keyword evidence="10" id="KW-0408">Iron</keyword>
<keyword evidence="8 12" id="KW-1133">Transmembrane helix</keyword>
<name>A0A0A1ZJB1_PROMR</name>
<keyword evidence="4" id="KW-0679">Respiratory chain</keyword>
<evidence type="ECO:0000313" key="13">
    <source>
        <dbReference type="EMBL" id="KGF88576.1"/>
    </source>
</evidence>
<evidence type="ECO:0000313" key="14">
    <source>
        <dbReference type="Proteomes" id="UP000030598"/>
    </source>
</evidence>
<evidence type="ECO:0000256" key="10">
    <source>
        <dbReference type="ARBA" id="ARBA00023004"/>
    </source>
</evidence>
<evidence type="ECO:0000256" key="1">
    <source>
        <dbReference type="ARBA" id="ARBA00001962"/>
    </source>
</evidence>
<dbReference type="RefSeq" id="WP_032524081.1">
    <property type="nucleotide sequence ID" value="NZ_CP138934.1"/>
</dbReference>
<evidence type="ECO:0000256" key="11">
    <source>
        <dbReference type="ARBA" id="ARBA00023136"/>
    </source>
</evidence>
<feature type="transmembrane region" description="Helical" evidence="12">
    <location>
        <begin position="93"/>
        <end position="112"/>
    </location>
</feature>
<keyword evidence="3" id="KW-0813">Transport</keyword>
<dbReference type="GO" id="GO:0046872">
    <property type="term" value="F:metal ion binding"/>
    <property type="evidence" value="ECO:0007669"/>
    <property type="project" value="UniProtKB-KW"/>
</dbReference>
<dbReference type="InterPro" id="IPR038659">
    <property type="entry name" value="AOX_sf"/>
</dbReference>
<dbReference type="Gene3D" id="1.20.1260.140">
    <property type="entry name" value="Alternative oxidase"/>
    <property type="match status" value="1"/>
</dbReference>
<keyword evidence="9" id="KW-0560">Oxidoreductase</keyword>
<dbReference type="GO" id="GO:0009916">
    <property type="term" value="F:alternative oxidase activity"/>
    <property type="evidence" value="ECO:0007669"/>
    <property type="project" value="InterPro"/>
</dbReference>
<dbReference type="GO" id="GO:0016020">
    <property type="term" value="C:membrane"/>
    <property type="evidence" value="ECO:0007669"/>
    <property type="project" value="UniProtKB-SubCell"/>
</dbReference>
<dbReference type="STRING" id="59925.EU91_0510"/>
<evidence type="ECO:0000256" key="4">
    <source>
        <dbReference type="ARBA" id="ARBA00022660"/>
    </source>
</evidence>
<keyword evidence="11 12" id="KW-0472">Membrane</keyword>
<comment type="subcellular location">
    <subcellularLocation>
        <location evidence="2">Membrane</location>
    </subcellularLocation>
</comment>
<evidence type="ECO:0008006" key="15">
    <source>
        <dbReference type="Google" id="ProtNLM"/>
    </source>
</evidence>
<dbReference type="Proteomes" id="UP000030598">
    <property type="component" value="Unassembled WGS sequence"/>
</dbReference>
<evidence type="ECO:0000256" key="9">
    <source>
        <dbReference type="ARBA" id="ARBA00023002"/>
    </source>
</evidence>
<evidence type="ECO:0000256" key="7">
    <source>
        <dbReference type="ARBA" id="ARBA00022982"/>
    </source>
</evidence>
<dbReference type="eggNOG" id="ENOG5031A8P">
    <property type="taxonomic scope" value="Bacteria"/>
</dbReference>
<reference evidence="14" key="1">
    <citation type="journal article" date="2014" name="Sci. Data">
        <title>Genomes of diverse isolates of the marine cyanobacterium Prochlorococcus.</title>
        <authorList>
            <person name="Biller S."/>
            <person name="Berube P."/>
            <person name="Thompson J."/>
            <person name="Kelly L."/>
            <person name="Roggensack S."/>
            <person name="Awad L."/>
            <person name="Roache-Johnson K."/>
            <person name="Ding H."/>
            <person name="Giovannoni S.J."/>
            <person name="Moore L.R."/>
            <person name="Chisholm S.W."/>
        </authorList>
    </citation>
    <scope>NUCLEOTIDE SEQUENCE [LARGE SCALE GENOMIC DNA]</scope>
    <source>
        <strain evidence="14">GP2</strain>
    </source>
</reference>
<gene>
    <name evidence="13" type="ORF">EU91_0510</name>
</gene>
<dbReference type="OrthoDB" id="454587at2"/>
<dbReference type="InterPro" id="IPR009078">
    <property type="entry name" value="Ferritin-like_SF"/>
</dbReference>
<dbReference type="AlphaFoldDB" id="A0A0A1ZJB1"/>
<protein>
    <recommendedName>
        <fullName evidence="15">Plastoquinol terminal oxidase</fullName>
    </recommendedName>
</protein>
<evidence type="ECO:0000256" key="2">
    <source>
        <dbReference type="ARBA" id="ARBA00004370"/>
    </source>
</evidence>
<sequence>MKKFNSLILNSTVNFLDFIYSGRSLQRFWVLEVIARSPYFAFLSVLHFKESLGIKNEKTMILMKEHFYQAINETEHLKEMEKRGGDRFWIDRFFARHLVLVYYWIMVFYYFFSPANAYDVNIKIEEHAFETYSKYLIHNPNDQKIKEIAQDELNHVQELNEALSMLTTV</sequence>
<dbReference type="EMBL" id="JNAH01000003">
    <property type="protein sequence ID" value="KGF88576.1"/>
    <property type="molecule type" value="Genomic_DNA"/>
</dbReference>
<evidence type="ECO:0000256" key="6">
    <source>
        <dbReference type="ARBA" id="ARBA00022723"/>
    </source>
</evidence>
<dbReference type="PANTHER" id="PTHR31803:SF3">
    <property type="entry name" value="ALTERNATIVE OXIDASE"/>
    <property type="match status" value="1"/>
</dbReference>
<evidence type="ECO:0000256" key="8">
    <source>
        <dbReference type="ARBA" id="ARBA00022989"/>
    </source>
</evidence>
<evidence type="ECO:0000256" key="12">
    <source>
        <dbReference type="SAM" id="Phobius"/>
    </source>
</evidence>
<organism evidence="13 14">
    <name type="scientific">Prochlorococcus marinus str. GP2</name>
    <dbReference type="NCBI Taxonomy" id="59925"/>
    <lineage>
        <taxon>Bacteria</taxon>
        <taxon>Bacillati</taxon>
        <taxon>Cyanobacteriota</taxon>
        <taxon>Cyanophyceae</taxon>
        <taxon>Synechococcales</taxon>
        <taxon>Prochlorococcaceae</taxon>
        <taxon>Prochlorococcus</taxon>
    </lineage>
</organism>
<evidence type="ECO:0000256" key="3">
    <source>
        <dbReference type="ARBA" id="ARBA00022448"/>
    </source>
</evidence>
<dbReference type="InterPro" id="IPR002680">
    <property type="entry name" value="AOX"/>
</dbReference>
<comment type="cofactor">
    <cofactor evidence="1">
        <name>Fe cation</name>
        <dbReference type="ChEBI" id="CHEBI:24875"/>
    </cofactor>
</comment>
<evidence type="ECO:0000256" key="5">
    <source>
        <dbReference type="ARBA" id="ARBA00022692"/>
    </source>
</evidence>
<dbReference type="PANTHER" id="PTHR31803">
    <property type="entry name" value="ALTERNATIVE OXIDASE"/>
    <property type="match status" value="1"/>
</dbReference>
<comment type="caution">
    <text evidence="13">The sequence shown here is derived from an EMBL/GenBank/DDBJ whole genome shotgun (WGS) entry which is preliminary data.</text>
</comment>